<sequence>MFASRHAVFVGPGKLNDELRLVLAKRAGAPQPDVAIQVPRLLATFETAAEAERIASQVQRLKLGGAVAGPEQPPAELSWAVAKTFGFFDKSWRLETANDEVVHFQASDVTAVTLLDWRPDEGAPDRAALITLREGRPVMLRASLLDEVSRHSAPIEGIRRINEFLDAVALVLTPAARVRSRRLNEADFRGDELAGDLLPLVLAVVDGVDTMPGQLPQPLQGKRPPAPTLTAHYTGLAALSAWVLYVVSLGAMVLSLGYLTVAALSFGLTAALAGFVLAAWGTRRFMWSRWLGRSNWGEASPIPPFPIAATEPGIKPHWFELVLDTFLIGTIGSCALGEGLLRAMSLASLPVIAIAVLCSAAAVYEAWQRD</sequence>
<evidence type="ECO:0000256" key="1">
    <source>
        <dbReference type="SAM" id="Phobius"/>
    </source>
</evidence>
<dbReference type="EMBL" id="QFQP01000018">
    <property type="protein sequence ID" value="PZR10201.1"/>
    <property type="molecule type" value="Genomic_DNA"/>
</dbReference>
<name>A0A2W5VIJ2_9BACT</name>
<comment type="caution">
    <text evidence="2">The sequence shown here is derived from an EMBL/GenBank/DDBJ whole genome shotgun (WGS) entry which is preliminary data.</text>
</comment>
<feature type="transmembrane region" description="Helical" evidence="1">
    <location>
        <begin position="347"/>
        <end position="367"/>
    </location>
</feature>
<dbReference type="Proteomes" id="UP000249061">
    <property type="component" value="Unassembled WGS sequence"/>
</dbReference>
<keyword evidence="1" id="KW-0472">Membrane</keyword>
<protein>
    <submittedName>
        <fullName evidence="2">Uncharacterized protein</fullName>
    </submittedName>
</protein>
<feature type="transmembrane region" description="Helical" evidence="1">
    <location>
        <begin position="258"/>
        <end position="280"/>
    </location>
</feature>
<reference evidence="2 3" key="1">
    <citation type="submission" date="2017-08" db="EMBL/GenBank/DDBJ databases">
        <title>Infants hospitalized years apart are colonized by the same room-sourced microbial strains.</title>
        <authorList>
            <person name="Brooks B."/>
            <person name="Olm M.R."/>
            <person name="Firek B.A."/>
            <person name="Baker R."/>
            <person name="Thomas B.C."/>
            <person name="Morowitz M.J."/>
            <person name="Banfield J.F."/>
        </authorList>
    </citation>
    <scope>NUCLEOTIDE SEQUENCE [LARGE SCALE GENOMIC DNA]</scope>
    <source>
        <strain evidence="2">S2_003_000_R2_14</strain>
    </source>
</reference>
<evidence type="ECO:0000313" key="2">
    <source>
        <dbReference type="EMBL" id="PZR10201.1"/>
    </source>
</evidence>
<feature type="transmembrane region" description="Helical" evidence="1">
    <location>
        <begin position="231"/>
        <end position="252"/>
    </location>
</feature>
<dbReference type="AlphaFoldDB" id="A0A2W5VIJ2"/>
<keyword evidence="1" id="KW-0812">Transmembrane</keyword>
<organism evidence="2 3">
    <name type="scientific">Archangium gephyra</name>
    <dbReference type="NCBI Taxonomy" id="48"/>
    <lineage>
        <taxon>Bacteria</taxon>
        <taxon>Pseudomonadati</taxon>
        <taxon>Myxococcota</taxon>
        <taxon>Myxococcia</taxon>
        <taxon>Myxococcales</taxon>
        <taxon>Cystobacterineae</taxon>
        <taxon>Archangiaceae</taxon>
        <taxon>Archangium</taxon>
    </lineage>
</organism>
<evidence type="ECO:0000313" key="3">
    <source>
        <dbReference type="Proteomes" id="UP000249061"/>
    </source>
</evidence>
<keyword evidence="1" id="KW-1133">Transmembrane helix</keyword>
<gene>
    <name evidence="2" type="ORF">DI536_20460</name>
</gene>
<proteinExistence type="predicted"/>
<accession>A0A2W5VIJ2</accession>